<reference evidence="2 3" key="1">
    <citation type="submission" date="2017-12" db="EMBL/GenBank/DDBJ databases">
        <title>Hemimetabolous genomes reveal molecular basis of termite eusociality.</title>
        <authorList>
            <person name="Harrison M.C."/>
            <person name="Jongepier E."/>
            <person name="Robertson H.M."/>
            <person name="Arning N."/>
            <person name="Bitard-Feildel T."/>
            <person name="Chao H."/>
            <person name="Childers C.P."/>
            <person name="Dinh H."/>
            <person name="Doddapaneni H."/>
            <person name="Dugan S."/>
            <person name="Gowin J."/>
            <person name="Greiner C."/>
            <person name="Han Y."/>
            <person name="Hu H."/>
            <person name="Hughes D.S.T."/>
            <person name="Huylmans A.-K."/>
            <person name="Kemena C."/>
            <person name="Kremer L.P.M."/>
            <person name="Lee S.L."/>
            <person name="Lopez-Ezquerra A."/>
            <person name="Mallet L."/>
            <person name="Monroy-Kuhn J.M."/>
            <person name="Moser A."/>
            <person name="Murali S.C."/>
            <person name="Muzny D.M."/>
            <person name="Otani S."/>
            <person name="Piulachs M.-D."/>
            <person name="Poelchau M."/>
            <person name="Qu J."/>
            <person name="Schaub F."/>
            <person name="Wada-Katsumata A."/>
            <person name="Worley K.C."/>
            <person name="Xie Q."/>
            <person name="Ylla G."/>
            <person name="Poulsen M."/>
            <person name="Gibbs R.A."/>
            <person name="Schal C."/>
            <person name="Richards S."/>
            <person name="Belles X."/>
            <person name="Korb J."/>
            <person name="Bornberg-Bauer E."/>
        </authorList>
    </citation>
    <scope>NUCLEOTIDE SEQUENCE [LARGE SCALE GENOMIC DNA]</scope>
    <source>
        <tissue evidence="2">Whole body</tissue>
    </source>
</reference>
<dbReference type="AlphaFoldDB" id="A0A2J7PUI7"/>
<proteinExistence type="predicted"/>
<protein>
    <submittedName>
        <fullName evidence="2">Uncharacterized protein</fullName>
    </submittedName>
</protein>
<dbReference type="EMBL" id="NEVH01021197">
    <property type="protein sequence ID" value="PNF19997.1"/>
    <property type="molecule type" value="Genomic_DNA"/>
</dbReference>
<name>A0A2J7PUI7_9NEOP</name>
<dbReference type="OrthoDB" id="6575720at2759"/>
<sequence length="279" mass="31285">MTATGQWLLLFATSYTLQLNCFASGVKSYGDSEDFRWIRERQARSPLDAAGMVSKFREGLDMAGKFLGLNTAQGVAHLVSSSLLKARPQWLREGSDISLQHGLFSGFFRLLGLDPTKLGAIALNAIIFIAQLISSSLVEQPLQKDSARSAYSTEREDSPVRWLLDNPTVQLRDLLSRAQDRLLTDHVIRAIQERYTDDETGCVQLLVCKSSPFVRGMQKAVRALLNNEDAKGWSRLTPMQRMYSDLPSVDEVTEDGDQCEERFPACHILPPDAAEFWRN</sequence>
<feature type="chain" id="PRO_5014354877" evidence="1">
    <location>
        <begin position="19"/>
        <end position="279"/>
    </location>
</feature>
<keyword evidence="3" id="KW-1185">Reference proteome</keyword>
<evidence type="ECO:0000313" key="2">
    <source>
        <dbReference type="EMBL" id="PNF19997.1"/>
    </source>
</evidence>
<evidence type="ECO:0000256" key="1">
    <source>
        <dbReference type="SAM" id="SignalP"/>
    </source>
</evidence>
<dbReference type="InParanoid" id="A0A2J7PUI7"/>
<keyword evidence="1" id="KW-0732">Signal</keyword>
<dbReference type="Proteomes" id="UP000235965">
    <property type="component" value="Unassembled WGS sequence"/>
</dbReference>
<accession>A0A2J7PUI7</accession>
<organism evidence="2 3">
    <name type="scientific">Cryptotermes secundus</name>
    <dbReference type="NCBI Taxonomy" id="105785"/>
    <lineage>
        <taxon>Eukaryota</taxon>
        <taxon>Metazoa</taxon>
        <taxon>Ecdysozoa</taxon>
        <taxon>Arthropoda</taxon>
        <taxon>Hexapoda</taxon>
        <taxon>Insecta</taxon>
        <taxon>Pterygota</taxon>
        <taxon>Neoptera</taxon>
        <taxon>Polyneoptera</taxon>
        <taxon>Dictyoptera</taxon>
        <taxon>Blattodea</taxon>
        <taxon>Blattoidea</taxon>
        <taxon>Termitoidae</taxon>
        <taxon>Kalotermitidae</taxon>
        <taxon>Cryptotermitinae</taxon>
        <taxon>Cryptotermes</taxon>
    </lineage>
</organism>
<feature type="signal peptide" evidence="1">
    <location>
        <begin position="1"/>
        <end position="18"/>
    </location>
</feature>
<comment type="caution">
    <text evidence="2">The sequence shown here is derived from an EMBL/GenBank/DDBJ whole genome shotgun (WGS) entry which is preliminary data.</text>
</comment>
<gene>
    <name evidence="2" type="ORF">B7P43_G08654</name>
</gene>
<evidence type="ECO:0000313" key="3">
    <source>
        <dbReference type="Proteomes" id="UP000235965"/>
    </source>
</evidence>